<dbReference type="FunFam" id="3.30.70.330:FF:000089">
    <property type="entry name" value="RNA binding protein"/>
    <property type="match status" value="1"/>
</dbReference>
<evidence type="ECO:0000256" key="1">
    <source>
        <dbReference type="ARBA" id="ARBA00022553"/>
    </source>
</evidence>
<proteinExistence type="predicted"/>
<dbReference type="PROSITE" id="PS50102">
    <property type="entry name" value="RRM"/>
    <property type="match status" value="1"/>
</dbReference>
<sequence>MSFYASNNSSDDLNLSLKNLTINTNLSKTNTNNNTNSNINSNNSISNSNTNTKTNNTITTNATANSSSNPNSSSNLAPYTILKIKNIPNDITLREAFLIFSLCLNDVNFVDIVQEQNNQGSGTCPSIISRFYSSKIASQVFQLLNDKQLFGTAFPRVQCELINGPNNNTGGNITVTSQNKNHNSSNYLFMNPFNDDLHAYSNSIVTSNLNSKIEHSPGISSPKPNKLEDLKLNLTHDINDTLSSINNHHLSMMSSSNNHITGWPKEESTPLATPSNTSQIIRNDPLLLNNPISMNLTTPILSDWPSNPPNSASNASFFSINDLTQTVVGNSYSSAATTTTTSNNNNNINNNNNNINNNNNNINNNNNNNNNNNSNNSNNNNNNNNHNHNSCNSKPSSNENISTASHSNQPPLMRSQSHQSSTSPKHSTVIPDLSLLARVPPPANPADQNPPCNTLYVGNLPPDTTENELRVLFRLQPGFKRLSFRTKQNNGASSHHGPMCFVEFEDVAYATKALAELYGKTLPRQNALNNNKGGIRLSFSKNPLGVRGPGQQRRNNGPSQQSQPPAQQSQGQQQQGQAQGQEQGQGQFQSQSQPQPLSQLTSQSHSQSKRHHLQQPQHLQQPPPQQTSTPSDHSFQRMTDLPISGSHNVPSVNLQSIAFNNPAMNSVGLNNLNGYSFMNNQYPF</sequence>
<evidence type="ECO:0000313" key="6">
    <source>
        <dbReference type="EMBL" id="KGK40074.1"/>
    </source>
</evidence>
<evidence type="ECO:0000313" key="7">
    <source>
        <dbReference type="Proteomes" id="UP000029867"/>
    </source>
</evidence>
<feature type="compositionally biased region" description="Polar residues" evidence="4">
    <location>
        <begin position="390"/>
        <end position="426"/>
    </location>
</feature>
<feature type="region of interest" description="Disordered" evidence="4">
    <location>
        <begin position="338"/>
        <end position="428"/>
    </location>
</feature>
<protein>
    <recommendedName>
        <fullName evidence="5">RRM domain-containing protein</fullName>
    </recommendedName>
</protein>
<gene>
    <name evidence="6" type="ORF">JL09_g805</name>
</gene>
<dbReference type="CDD" id="cd12245">
    <property type="entry name" value="RRM_scw1_like"/>
    <property type="match status" value="1"/>
</dbReference>
<accession>A0A099P741</accession>
<evidence type="ECO:0000256" key="2">
    <source>
        <dbReference type="ARBA" id="ARBA00022884"/>
    </source>
</evidence>
<feature type="compositionally biased region" description="Low complexity" evidence="4">
    <location>
        <begin position="338"/>
        <end position="389"/>
    </location>
</feature>
<dbReference type="EMBL" id="JQFK01000004">
    <property type="protein sequence ID" value="KGK40074.1"/>
    <property type="molecule type" value="Genomic_DNA"/>
</dbReference>
<dbReference type="HOGENOM" id="CLU_018359_0_0_1"/>
<evidence type="ECO:0000256" key="3">
    <source>
        <dbReference type="PROSITE-ProRule" id="PRU00176"/>
    </source>
</evidence>
<feature type="compositionally biased region" description="Polar residues" evidence="4">
    <location>
        <begin position="627"/>
        <end position="637"/>
    </location>
</feature>
<dbReference type="Proteomes" id="UP000029867">
    <property type="component" value="Unassembled WGS sequence"/>
</dbReference>
<dbReference type="Gene3D" id="3.30.70.330">
    <property type="match status" value="1"/>
</dbReference>
<feature type="domain" description="RRM" evidence="5">
    <location>
        <begin position="453"/>
        <end position="542"/>
    </location>
</feature>
<dbReference type="PANTHER" id="PTHR10501">
    <property type="entry name" value="U1 SMALL NUCLEAR RIBONUCLEOPROTEIN A/U2 SMALL NUCLEAR RIBONUCLEOPROTEIN B"/>
    <property type="match status" value="1"/>
</dbReference>
<name>A0A099P741_PICKU</name>
<keyword evidence="1" id="KW-0597">Phosphoprotein</keyword>
<dbReference type="eggNOG" id="KOG0118">
    <property type="taxonomic scope" value="Eukaryota"/>
</dbReference>
<dbReference type="SUPFAM" id="SSF54928">
    <property type="entry name" value="RNA-binding domain, RBD"/>
    <property type="match status" value="1"/>
</dbReference>
<feature type="compositionally biased region" description="Low complexity" evidence="4">
    <location>
        <begin position="557"/>
        <end position="606"/>
    </location>
</feature>
<evidence type="ECO:0000259" key="5">
    <source>
        <dbReference type="PROSITE" id="PS50102"/>
    </source>
</evidence>
<dbReference type="AlphaFoldDB" id="A0A099P741"/>
<reference evidence="7" key="1">
    <citation type="journal article" date="2014" name="Microb. Cell Fact.">
        <title>Exploiting Issatchenkia orientalis SD108 for succinic acid production.</title>
        <authorList>
            <person name="Xiao H."/>
            <person name="Shao Z."/>
            <person name="Jiang Y."/>
            <person name="Dole S."/>
            <person name="Zhao H."/>
        </authorList>
    </citation>
    <scope>NUCLEOTIDE SEQUENCE [LARGE SCALE GENOMIC DNA]</scope>
    <source>
        <strain evidence="7">SD108</strain>
    </source>
</reference>
<dbReference type="Pfam" id="PF00076">
    <property type="entry name" value="RRM_1"/>
    <property type="match status" value="1"/>
</dbReference>
<keyword evidence="2 3" id="KW-0694">RNA-binding</keyword>
<comment type="caution">
    <text evidence="6">The sequence shown here is derived from an EMBL/GenBank/DDBJ whole genome shotgun (WGS) entry which is preliminary data.</text>
</comment>
<dbReference type="InterPro" id="IPR012677">
    <property type="entry name" value="Nucleotide-bd_a/b_plait_sf"/>
</dbReference>
<dbReference type="GO" id="GO:0008361">
    <property type="term" value="P:regulation of cell size"/>
    <property type="evidence" value="ECO:0007669"/>
    <property type="project" value="UniProtKB-ARBA"/>
</dbReference>
<dbReference type="InterPro" id="IPR035979">
    <property type="entry name" value="RBD_domain_sf"/>
</dbReference>
<dbReference type="SMART" id="SM00360">
    <property type="entry name" value="RRM"/>
    <property type="match status" value="1"/>
</dbReference>
<dbReference type="GO" id="GO:0003723">
    <property type="term" value="F:RNA binding"/>
    <property type="evidence" value="ECO:0007669"/>
    <property type="project" value="UniProtKB-UniRule"/>
</dbReference>
<dbReference type="VEuPathDB" id="FungiDB:C5L36_0E01240"/>
<dbReference type="InterPro" id="IPR000504">
    <property type="entry name" value="RRM_dom"/>
</dbReference>
<feature type="region of interest" description="Disordered" evidence="4">
    <location>
        <begin position="524"/>
        <end position="647"/>
    </location>
</feature>
<organism evidence="6 7">
    <name type="scientific">Pichia kudriavzevii</name>
    <name type="common">Yeast</name>
    <name type="synonym">Issatchenkia orientalis</name>
    <dbReference type="NCBI Taxonomy" id="4909"/>
    <lineage>
        <taxon>Eukaryota</taxon>
        <taxon>Fungi</taxon>
        <taxon>Dikarya</taxon>
        <taxon>Ascomycota</taxon>
        <taxon>Saccharomycotina</taxon>
        <taxon>Pichiomycetes</taxon>
        <taxon>Pichiales</taxon>
        <taxon>Pichiaceae</taxon>
        <taxon>Pichia</taxon>
    </lineage>
</organism>
<feature type="region of interest" description="Disordered" evidence="4">
    <location>
        <begin position="28"/>
        <end position="73"/>
    </location>
</feature>
<evidence type="ECO:0000256" key="4">
    <source>
        <dbReference type="SAM" id="MobiDB-lite"/>
    </source>
</evidence>